<proteinExistence type="inferred from homology"/>
<comment type="catalytic activity">
    <reaction evidence="14">
        <text>Ca(2+)(in) = Ca(2+)(out)</text>
        <dbReference type="Rhea" id="RHEA:29671"/>
        <dbReference type="ChEBI" id="CHEBI:29108"/>
    </reaction>
</comment>
<reference evidence="17" key="1">
    <citation type="submission" date="2020-11" db="EMBL/GenBank/DDBJ databases">
        <authorList>
            <person name="Tran Van P."/>
        </authorList>
    </citation>
    <scope>NUCLEOTIDE SEQUENCE</scope>
</reference>
<accession>A0A7R9JRN0</accession>
<evidence type="ECO:0000256" key="10">
    <source>
        <dbReference type="ARBA" id="ARBA00023065"/>
    </source>
</evidence>
<protein>
    <recommendedName>
        <fullName evidence="16">Calcium uniporter protein C-terminal domain-containing protein</fullName>
    </recommendedName>
</protein>
<dbReference type="Pfam" id="PF04678">
    <property type="entry name" value="MCU"/>
    <property type="match status" value="1"/>
</dbReference>
<evidence type="ECO:0000256" key="13">
    <source>
        <dbReference type="ARBA" id="ARBA00023303"/>
    </source>
</evidence>
<evidence type="ECO:0000256" key="5">
    <source>
        <dbReference type="ARBA" id="ARBA00022673"/>
    </source>
</evidence>
<evidence type="ECO:0000256" key="14">
    <source>
        <dbReference type="ARBA" id="ARBA00036634"/>
    </source>
</evidence>
<dbReference type="GO" id="GO:0005262">
    <property type="term" value="F:calcium channel activity"/>
    <property type="evidence" value="ECO:0007669"/>
    <property type="project" value="UniProtKB-KW"/>
</dbReference>
<evidence type="ECO:0000256" key="6">
    <source>
        <dbReference type="ARBA" id="ARBA00022692"/>
    </source>
</evidence>
<feature type="compositionally biased region" description="Basic and acidic residues" evidence="15">
    <location>
        <begin position="513"/>
        <end position="534"/>
    </location>
</feature>
<evidence type="ECO:0000256" key="1">
    <source>
        <dbReference type="ARBA" id="ARBA00004448"/>
    </source>
</evidence>
<evidence type="ECO:0000256" key="9">
    <source>
        <dbReference type="ARBA" id="ARBA00022989"/>
    </source>
</evidence>
<dbReference type="InterPro" id="IPR039055">
    <property type="entry name" value="MCU_fam"/>
</dbReference>
<keyword evidence="3" id="KW-0813">Transport</keyword>
<keyword evidence="4" id="KW-0109">Calcium transport</keyword>
<dbReference type="GO" id="GO:1990246">
    <property type="term" value="C:uniplex complex"/>
    <property type="evidence" value="ECO:0007669"/>
    <property type="project" value="TreeGrafter"/>
</dbReference>
<evidence type="ECO:0000256" key="11">
    <source>
        <dbReference type="ARBA" id="ARBA00023128"/>
    </source>
</evidence>
<feature type="region of interest" description="Disordered" evidence="15">
    <location>
        <begin position="482"/>
        <end position="534"/>
    </location>
</feature>
<evidence type="ECO:0000313" key="17">
    <source>
        <dbReference type="EMBL" id="CAD7587451.1"/>
    </source>
</evidence>
<keyword evidence="13" id="KW-0407">Ion channel</keyword>
<comment type="similarity">
    <text evidence="2">Belongs to the MCU (TC 1.A.77) family.</text>
</comment>
<dbReference type="EMBL" id="OE839499">
    <property type="protein sequence ID" value="CAD7587451.1"/>
    <property type="molecule type" value="Genomic_DNA"/>
</dbReference>
<keyword evidence="5" id="KW-0107">Calcium channel</keyword>
<dbReference type="InterPro" id="IPR006769">
    <property type="entry name" value="MCU_C"/>
</dbReference>
<keyword evidence="7" id="KW-0999">Mitochondrion inner membrane</keyword>
<comment type="subcellular location">
    <subcellularLocation>
        <location evidence="1">Mitochondrion inner membrane</location>
        <topology evidence="1">Multi-pass membrane protein</topology>
    </subcellularLocation>
</comment>
<dbReference type="GO" id="GO:0015292">
    <property type="term" value="F:uniporter activity"/>
    <property type="evidence" value="ECO:0007669"/>
    <property type="project" value="TreeGrafter"/>
</dbReference>
<keyword evidence="9" id="KW-1133">Transmembrane helix</keyword>
<sequence length="647" mass="75647">MLADAVAPVEPFASARHFLTTAEKGSENAFTWRKSGKPFRKKHLHYTRARFEPHSLRPQHETSTLANYATEAEVTVEYFRGLPQVTVPLPSRKERCRFTLRPISNTVGDFLDMLRHEDRGIDRVTVNTVDGVRIAASNTIEALMEDNFKLVVNDSEYFVETPKQERISKEELERLSDVRNLVNQLYEALNIEEHQLNKERLLNMQLEALNVELKPLEEKRNELDLLSNRRTNVLTWVGLGLMSVQFGILARLTWWEYSWDIMEPITYFVTYGTAMAAYSYYVLTKQEYILPDVKDRQHLIMFHKRARKVGLDLQRYNELKDNVSKIEADLRRLRDPLHIHLPPQHHEFYNTEPKSAFQRAQEQLRTFINKAKSPSSSSKKNKKKDTTDLTTFVGQYCDILIEKIFIKGVDIHNNLHRIKFLYRLRLIALKCGYFESELRYSAQKKEISLRVSNIFIKTMTSNDIRALMTVLQKILDRLNEMDVDRHNRGSKAEEEQKEETGKNQHQLKPLEASTEREKTADRDEGKAVEEEKGNRLEDVVDPSQIYNNFEEDLQLSRLEEQQTLHLAMRHVMRTGHEKGNSVDFAIPEALYTVQLKAMNLPTEAGLKRIHKVFERRDEKLDVETLYRHFVKANGRIAFDSKEAWPKC</sequence>
<keyword evidence="12" id="KW-0472">Membrane</keyword>
<dbReference type="GO" id="GO:0036444">
    <property type="term" value="P:calcium import into the mitochondrion"/>
    <property type="evidence" value="ECO:0007669"/>
    <property type="project" value="TreeGrafter"/>
</dbReference>
<dbReference type="PANTHER" id="PTHR13462:SF10">
    <property type="entry name" value="CALCIUM UNIPORTER PROTEIN, MITOCHONDRIAL"/>
    <property type="match status" value="1"/>
</dbReference>
<dbReference type="GO" id="GO:0051560">
    <property type="term" value="P:mitochondrial calcium ion homeostasis"/>
    <property type="evidence" value="ECO:0007669"/>
    <property type="project" value="InterPro"/>
</dbReference>
<gene>
    <name evidence="17" type="ORF">TGEB3V08_LOCUS1645</name>
</gene>
<evidence type="ECO:0000256" key="3">
    <source>
        <dbReference type="ARBA" id="ARBA00022448"/>
    </source>
</evidence>
<organism evidence="17">
    <name type="scientific">Timema genevievae</name>
    <name type="common">Walking stick</name>
    <dbReference type="NCBI Taxonomy" id="629358"/>
    <lineage>
        <taxon>Eukaryota</taxon>
        <taxon>Metazoa</taxon>
        <taxon>Ecdysozoa</taxon>
        <taxon>Arthropoda</taxon>
        <taxon>Hexapoda</taxon>
        <taxon>Insecta</taxon>
        <taxon>Pterygota</taxon>
        <taxon>Neoptera</taxon>
        <taxon>Polyneoptera</taxon>
        <taxon>Phasmatodea</taxon>
        <taxon>Timematodea</taxon>
        <taxon>Timematoidea</taxon>
        <taxon>Timematidae</taxon>
        <taxon>Timema</taxon>
    </lineage>
</organism>
<keyword evidence="11" id="KW-0496">Mitochondrion</keyword>
<evidence type="ECO:0000256" key="12">
    <source>
        <dbReference type="ARBA" id="ARBA00023136"/>
    </source>
</evidence>
<evidence type="ECO:0000256" key="7">
    <source>
        <dbReference type="ARBA" id="ARBA00022792"/>
    </source>
</evidence>
<feature type="compositionally biased region" description="Basic and acidic residues" evidence="15">
    <location>
        <begin position="482"/>
        <end position="502"/>
    </location>
</feature>
<keyword evidence="8" id="KW-0106">Calcium</keyword>
<name>A0A7R9JRN0_TIMGE</name>
<dbReference type="AlphaFoldDB" id="A0A7R9JRN0"/>
<evidence type="ECO:0000256" key="2">
    <source>
        <dbReference type="ARBA" id="ARBA00005653"/>
    </source>
</evidence>
<feature type="domain" description="Calcium uniporter protein C-terminal" evidence="16">
    <location>
        <begin position="117"/>
        <end position="319"/>
    </location>
</feature>
<evidence type="ECO:0000256" key="15">
    <source>
        <dbReference type="SAM" id="MobiDB-lite"/>
    </source>
</evidence>
<evidence type="ECO:0000259" key="16">
    <source>
        <dbReference type="Pfam" id="PF04678"/>
    </source>
</evidence>
<keyword evidence="6" id="KW-0812">Transmembrane</keyword>
<dbReference type="PANTHER" id="PTHR13462">
    <property type="entry name" value="CALCIUM UNIPORTER PROTEIN, MITOCHONDRIAL"/>
    <property type="match status" value="1"/>
</dbReference>
<keyword evidence="10" id="KW-0406">Ion transport</keyword>
<evidence type="ECO:0000256" key="8">
    <source>
        <dbReference type="ARBA" id="ARBA00022837"/>
    </source>
</evidence>
<evidence type="ECO:0000256" key="4">
    <source>
        <dbReference type="ARBA" id="ARBA00022568"/>
    </source>
</evidence>